<comment type="caution">
    <text evidence="5">The sequence shown here is derived from an EMBL/GenBank/DDBJ whole genome shotgun (WGS) entry which is preliminary data.</text>
</comment>
<dbReference type="AlphaFoldDB" id="A0A4Y9ZIJ6"/>
<keyword evidence="3" id="KW-0143">Chaperone</keyword>
<dbReference type="InterPro" id="IPR013126">
    <property type="entry name" value="Hsp_70_fam"/>
</dbReference>
<sequence>MSALRPRPALLSLLFVSFLCTSLVRAANVLAIDYGADYIKASVMKPGLPFDVLLNKDSKRKIQSAVAWKNGERLIGQDAFNLASRFPQDTFTSLKYLLGAPAHAEVLHYYNTVSTSTLVATTRFTAGIPKPGGKTWDIEELVAHQLAYVKQLAQDAAGEPVT</sequence>
<dbReference type="SUPFAM" id="SSF53067">
    <property type="entry name" value="Actin-like ATPase domain"/>
    <property type="match status" value="1"/>
</dbReference>
<dbReference type="Proteomes" id="UP000298061">
    <property type="component" value="Unassembled WGS sequence"/>
</dbReference>
<evidence type="ECO:0000256" key="2">
    <source>
        <dbReference type="ARBA" id="ARBA00022840"/>
    </source>
</evidence>
<dbReference type="GO" id="GO:0140662">
    <property type="term" value="F:ATP-dependent protein folding chaperone"/>
    <property type="evidence" value="ECO:0007669"/>
    <property type="project" value="InterPro"/>
</dbReference>
<evidence type="ECO:0000313" key="5">
    <source>
        <dbReference type="EMBL" id="TFY74492.1"/>
    </source>
</evidence>
<dbReference type="PANTHER" id="PTHR45639">
    <property type="entry name" value="HSC70CB, ISOFORM G-RELATED"/>
    <property type="match status" value="1"/>
</dbReference>
<dbReference type="GO" id="GO:0005524">
    <property type="term" value="F:ATP binding"/>
    <property type="evidence" value="ECO:0007669"/>
    <property type="project" value="UniProtKB-KW"/>
</dbReference>
<evidence type="ECO:0000256" key="3">
    <source>
        <dbReference type="ARBA" id="ARBA00023186"/>
    </source>
</evidence>
<dbReference type="GO" id="GO:0030968">
    <property type="term" value="P:endoplasmic reticulum unfolded protein response"/>
    <property type="evidence" value="ECO:0007669"/>
    <property type="project" value="TreeGrafter"/>
</dbReference>
<dbReference type="Gene3D" id="3.30.420.40">
    <property type="match status" value="1"/>
</dbReference>
<dbReference type="PANTHER" id="PTHR45639:SF3">
    <property type="entry name" value="HYPOXIA UP-REGULATED PROTEIN 1"/>
    <property type="match status" value="1"/>
</dbReference>
<dbReference type="Pfam" id="PF00012">
    <property type="entry name" value="HSP70"/>
    <property type="match status" value="1"/>
</dbReference>
<name>A0A4Y9ZIJ6_9AGAM</name>
<feature type="signal peptide" evidence="4">
    <location>
        <begin position="1"/>
        <end position="26"/>
    </location>
</feature>
<proteinExistence type="predicted"/>
<evidence type="ECO:0000313" key="6">
    <source>
        <dbReference type="Proteomes" id="UP000298061"/>
    </source>
</evidence>
<keyword evidence="6" id="KW-1185">Reference proteome</keyword>
<evidence type="ECO:0000256" key="4">
    <source>
        <dbReference type="SAM" id="SignalP"/>
    </source>
</evidence>
<dbReference type="GO" id="GO:0034663">
    <property type="term" value="C:endoplasmic reticulum chaperone complex"/>
    <property type="evidence" value="ECO:0007669"/>
    <property type="project" value="TreeGrafter"/>
</dbReference>
<organism evidence="5 6">
    <name type="scientific">Hericium alpestre</name>
    <dbReference type="NCBI Taxonomy" id="135208"/>
    <lineage>
        <taxon>Eukaryota</taxon>
        <taxon>Fungi</taxon>
        <taxon>Dikarya</taxon>
        <taxon>Basidiomycota</taxon>
        <taxon>Agaricomycotina</taxon>
        <taxon>Agaricomycetes</taxon>
        <taxon>Russulales</taxon>
        <taxon>Hericiaceae</taxon>
        <taxon>Hericium</taxon>
    </lineage>
</organism>
<reference evidence="5 6" key="1">
    <citation type="submission" date="2019-02" db="EMBL/GenBank/DDBJ databases">
        <title>Genome sequencing of the rare red list fungi Hericium alpestre (H. flagellum).</title>
        <authorList>
            <person name="Buettner E."/>
            <person name="Kellner H."/>
        </authorList>
    </citation>
    <scope>NUCLEOTIDE SEQUENCE [LARGE SCALE GENOMIC DNA]</scope>
    <source>
        <strain evidence="5 6">DSM 108284</strain>
    </source>
</reference>
<evidence type="ECO:0000256" key="1">
    <source>
        <dbReference type="ARBA" id="ARBA00022741"/>
    </source>
</evidence>
<keyword evidence="1" id="KW-0547">Nucleotide-binding</keyword>
<feature type="chain" id="PRO_5021395540" evidence="4">
    <location>
        <begin position="27"/>
        <end position="162"/>
    </location>
</feature>
<dbReference type="Gene3D" id="3.30.30.30">
    <property type="match status" value="1"/>
</dbReference>
<dbReference type="OrthoDB" id="10262720at2759"/>
<gene>
    <name evidence="5" type="ORF">EWM64_g9520</name>
</gene>
<feature type="non-terminal residue" evidence="5">
    <location>
        <position position="162"/>
    </location>
</feature>
<keyword evidence="2" id="KW-0067">ATP-binding</keyword>
<protein>
    <submittedName>
        <fullName evidence="5">Uncharacterized protein</fullName>
    </submittedName>
</protein>
<dbReference type="STRING" id="135208.A0A4Y9ZIJ6"/>
<dbReference type="EMBL" id="SFCI01002049">
    <property type="protein sequence ID" value="TFY74492.1"/>
    <property type="molecule type" value="Genomic_DNA"/>
</dbReference>
<keyword evidence="4" id="KW-0732">Signal</keyword>
<accession>A0A4Y9ZIJ6</accession>
<dbReference type="InterPro" id="IPR043129">
    <property type="entry name" value="ATPase_NBD"/>
</dbReference>